<dbReference type="OrthoDB" id="8962639at2759"/>
<protein>
    <submittedName>
        <fullName evidence="2">Uncharacterized protein</fullName>
    </submittedName>
</protein>
<comment type="caution">
    <text evidence="2">The sequence shown here is derived from an EMBL/GenBank/DDBJ whole genome shotgun (WGS) entry which is preliminary data.</text>
</comment>
<dbReference type="PANTHER" id="PTHR46601">
    <property type="entry name" value="ULP_PROTEASE DOMAIN-CONTAINING PROTEIN"/>
    <property type="match status" value="1"/>
</dbReference>
<dbReference type="AlphaFoldDB" id="A0A9Q1HK78"/>
<proteinExistence type="predicted"/>
<evidence type="ECO:0000256" key="1">
    <source>
        <dbReference type="SAM" id="MobiDB-lite"/>
    </source>
</evidence>
<feature type="compositionally biased region" description="Low complexity" evidence="1">
    <location>
        <begin position="61"/>
        <end position="74"/>
    </location>
</feature>
<feature type="compositionally biased region" description="Basic and acidic residues" evidence="1">
    <location>
        <begin position="75"/>
        <end position="85"/>
    </location>
</feature>
<evidence type="ECO:0000313" key="3">
    <source>
        <dbReference type="Proteomes" id="UP001152320"/>
    </source>
</evidence>
<dbReference type="PANTHER" id="PTHR46601:SF1">
    <property type="entry name" value="ADF-H DOMAIN-CONTAINING PROTEIN"/>
    <property type="match status" value="1"/>
</dbReference>
<feature type="region of interest" description="Disordered" evidence="1">
    <location>
        <begin position="51"/>
        <end position="142"/>
    </location>
</feature>
<name>A0A9Q1HK78_HOLLE</name>
<dbReference type="EMBL" id="JAIZAY010000001">
    <property type="protein sequence ID" value="KAJ8050249.1"/>
    <property type="molecule type" value="Genomic_DNA"/>
</dbReference>
<dbReference type="Proteomes" id="UP001152320">
    <property type="component" value="Chromosome 1"/>
</dbReference>
<accession>A0A9Q1HK78</accession>
<keyword evidence="3" id="KW-1185">Reference proteome</keyword>
<evidence type="ECO:0000313" key="2">
    <source>
        <dbReference type="EMBL" id="KAJ8050249.1"/>
    </source>
</evidence>
<organism evidence="2 3">
    <name type="scientific">Holothuria leucospilota</name>
    <name type="common">Black long sea cucumber</name>
    <name type="synonym">Mertensiothuria leucospilota</name>
    <dbReference type="NCBI Taxonomy" id="206669"/>
    <lineage>
        <taxon>Eukaryota</taxon>
        <taxon>Metazoa</taxon>
        <taxon>Echinodermata</taxon>
        <taxon>Eleutherozoa</taxon>
        <taxon>Echinozoa</taxon>
        <taxon>Holothuroidea</taxon>
        <taxon>Aspidochirotacea</taxon>
        <taxon>Aspidochirotida</taxon>
        <taxon>Holothuriidae</taxon>
        <taxon>Holothuria</taxon>
    </lineage>
</organism>
<gene>
    <name evidence="2" type="ORF">HOLleu_03381</name>
</gene>
<feature type="compositionally biased region" description="Basic residues" evidence="1">
    <location>
        <begin position="86"/>
        <end position="106"/>
    </location>
</feature>
<sequence length="627" mass="73650">MRNYRDRFKNDKPEGYRNFRKIETWRLQQYRQNQTPDQRRSNNEKARLRMQRLRQRRKAETTAAAPLTQPTTRQATERLQKQREYWRRKKREQRAKLSAQKKRRIRNKDSERKRKKRMENKQKGTALHVQPDSAYQVRDDNYSPGAQRQAVYRVRAKMPKGAGKYAEVVKVLIARTSPRKKAALESLGIQIGQKTDVLESIRSTCRSLKGDIRRHFLWQMSRCLDEKHGLKTYTSRTLNVAYKTLLKYRKLKTPDLRQKRCDSIGSSARQQISEFYHRPEVSTVMPNKKLVKDNEPKRVLHQSLTKTYQSYMKETPSPVSRAKFAQLRPVYVVPHTKAKLYQCLCEYCANVDLKLKSLNHTAAGHKVKCSLLDRYHASDKTVCQYEGNFPIRACLDRDCANCGTSKLEEYLQPLLSTCKTKEVTWQRWGQTTYGQEGKKRVTLQRQRGKLHVLVDELLKEMTGFSRHLFEARWQQMQFNKVIKEPGEKEVIMVMDFAENYQCLMQQQQEVQSAHWYQAQITLHPVIAYYKCEEESCENAGPVRECMDIISEDMTHDSHAVAHFVTKAVHHLKERSVPMQNLIQFTDGCSGQYTAKTSFTDISFSNQDLNIQLVERHYFGSRHGKKPL</sequence>
<reference evidence="2" key="1">
    <citation type="submission" date="2021-10" db="EMBL/GenBank/DDBJ databases">
        <title>Tropical sea cucumber genome reveals ecological adaptation and Cuvierian tubules defense mechanism.</title>
        <authorList>
            <person name="Chen T."/>
        </authorList>
    </citation>
    <scope>NUCLEOTIDE SEQUENCE</scope>
    <source>
        <strain evidence="2">Nanhai2018</strain>
        <tissue evidence="2">Muscle</tissue>
    </source>
</reference>